<protein>
    <recommendedName>
        <fullName evidence="7">Glycosyltransferase</fullName>
        <ecNumber evidence="7">2.4.1.-</ecNumber>
    </recommendedName>
</protein>
<proteinExistence type="inferred from homology"/>
<comment type="pathway">
    <text evidence="1">Pigment biosynthesis; anthocyanin biosynthesis.</text>
</comment>
<comment type="similarity">
    <text evidence="2 6">Belongs to the UDP-glycosyltransferase family.</text>
</comment>
<evidence type="ECO:0000256" key="7">
    <source>
        <dbReference type="RuleBase" id="RU362057"/>
    </source>
</evidence>
<dbReference type="CDD" id="cd03784">
    <property type="entry name" value="GT1_Gtf-like"/>
    <property type="match status" value="1"/>
</dbReference>
<organism evidence="8 9">
    <name type="scientific">Linum trigynum</name>
    <dbReference type="NCBI Taxonomy" id="586398"/>
    <lineage>
        <taxon>Eukaryota</taxon>
        <taxon>Viridiplantae</taxon>
        <taxon>Streptophyta</taxon>
        <taxon>Embryophyta</taxon>
        <taxon>Tracheophyta</taxon>
        <taxon>Spermatophyta</taxon>
        <taxon>Magnoliopsida</taxon>
        <taxon>eudicotyledons</taxon>
        <taxon>Gunneridae</taxon>
        <taxon>Pentapetalae</taxon>
        <taxon>rosids</taxon>
        <taxon>fabids</taxon>
        <taxon>Malpighiales</taxon>
        <taxon>Linaceae</taxon>
        <taxon>Linum</taxon>
    </lineage>
</organism>
<dbReference type="PANTHER" id="PTHR48047">
    <property type="entry name" value="GLYCOSYLTRANSFERASE"/>
    <property type="match status" value="1"/>
</dbReference>
<reference evidence="8 9" key="1">
    <citation type="submission" date="2024-04" db="EMBL/GenBank/DDBJ databases">
        <authorList>
            <person name="Fracassetti M."/>
        </authorList>
    </citation>
    <scope>NUCLEOTIDE SEQUENCE [LARGE SCALE GENOMIC DNA]</scope>
</reference>
<dbReference type="PROSITE" id="PS00375">
    <property type="entry name" value="UDPGT"/>
    <property type="match status" value="1"/>
</dbReference>
<keyword evidence="4 6" id="KW-0808">Transferase</keyword>
<dbReference type="Gene3D" id="3.40.50.2000">
    <property type="entry name" value="Glycogen Phosphorylase B"/>
    <property type="match status" value="2"/>
</dbReference>
<evidence type="ECO:0000256" key="6">
    <source>
        <dbReference type="RuleBase" id="RU003718"/>
    </source>
</evidence>
<dbReference type="AlphaFoldDB" id="A0AAV2GJ18"/>
<dbReference type="EC" id="2.4.1.-" evidence="7"/>
<dbReference type="GO" id="GO:0047213">
    <property type="term" value="F:anthocyanidin 3-O-glucosyltransferase activity"/>
    <property type="evidence" value="ECO:0007669"/>
    <property type="project" value="UniProtKB-EC"/>
</dbReference>
<comment type="catalytic activity">
    <reaction evidence="5">
        <text>an anthocyanidin + UDP-alpha-D-glucose + H(+) = an anthocyanidin 3-O-beta-D-glucoside + UDP</text>
        <dbReference type="Rhea" id="RHEA:20093"/>
        <dbReference type="ChEBI" id="CHEBI:15378"/>
        <dbReference type="ChEBI" id="CHEBI:16307"/>
        <dbReference type="ChEBI" id="CHEBI:58223"/>
        <dbReference type="ChEBI" id="CHEBI:58885"/>
        <dbReference type="ChEBI" id="CHEBI:143576"/>
        <dbReference type="EC" id="2.4.1.115"/>
    </reaction>
</comment>
<gene>
    <name evidence="8" type="ORF">LTRI10_LOCUS49583</name>
</gene>
<evidence type="ECO:0000256" key="1">
    <source>
        <dbReference type="ARBA" id="ARBA00004935"/>
    </source>
</evidence>
<dbReference type="InterPro" id="IPR035595">
    <property type="entry name" value="UDP_glycos_trans_CS"/>
</dbReference>
<dbReference type="EMBL" id="OZ034822">
    <property type="protein sequence ID" value="CAL1410139.1"/>
    <property type="molecule type" value="Genomic_DNA"/>
</dbReference>
<dbReference type="InterPro" id="IPR002213">
    <property type="entry name" value="UDP_glucos_trans"/>
</dbReference>
<dbReference type="SUPFAM" id="SSF53756">
    <property type="entry name" value="UDP-Glycosyltransferase/glycogen phosphorylase"/>
    <property type="match status" value="1"/>
</dbReference>
<dbReference type="Pfam" id="PF00201">
    <property type="entry name" value="UDPGT"/>
    <property type="match status" value="1"/>
</dbReference>
<sequence>MMKNNGKQLHILFFPFMAQGHTIPMLDIANLFASRGHRATIVTTPLNEPSIRRSVEKFNDRVSSEIATRVINFPTLEEAGLPEGCENMDFITSRNLCDELVPNFFRATTLLRPQLESLMEECKPDCLVADSFFPWSTAAAAEKFGIPRLIFNGMGFFAMSVLASLSASEKVCSDGEEFLVQGIPDRIFLTRRQLPEAEREEDEFLVGLFGEMKESESKSFGVIFNCFYELEPTYADYYRNQLGRRAWHIGPVSLGSSNRGSKNRGNDDQECLKWLDTKDPDSVIYICFGSMVNFGAAQLKEIAEGLESSGQHFIWVVRKNPGDPNEDWLPEGFEERTAGRGLIIRGWAPQVRILEHEAIGGFLTHCGWNSTLEAVSAGVPLVAWPVQAEQFLNEKLVTEVAKIGASVGVKEGAVYGGIVGREQIEKAVRRVMVGEEGEEMRRRVKELAAMAAQAVEEGGSSYSDFDDLIGEIQSESCCR</sequence>
<dbReference type="Proteomes" id="UP001497516">
    <property type="component" value="Chromosome 9"/>
</dbReference>
<evidence type="ECO:0000256" key="5">
    <source>
        <dbReference type="ARBA" id="ARBA00047606"/>
    </source>
</evidence>
<dbReference type="FunFam" id="3.40.50.2000:FF:000047">
    <property type="entry name" value="Glycosyltransferase"/>
    <property type="match status" value="1"/>
</dbReference>
<evidence type="ECO:0000313" key="8">
    <source>
        <dbReference type="EMBL" id="CAL1410139.1"/>
    </source>
</evidence>
<dbReference type="PANTHER" id="PTHR48047:SF45">
    <property type="entry name" value="SCOPOLETIN GLUCOSYLTRANSFERASE-LIKE"/>
    <property type="match status" value="1"/>
</dbReference>
<evidence type="ECO:0000256" key="2">
    <source>
        <dbReference type="ARBA" id="ARBA00009995"/>
    </source>
</evidence>
<name>A0AAV2GJ18_9ROSI</name>
<accession>A0AAV2GJ18</accession>
<keyword evidence="9" id="KW-1185">Reference proteome</keyword>
<evidence type="ECO:0000256" key="4">
    <source>
        <dbReference type="ARBA" id="ARBA00022679"/>
    </source>
</evidence>
<evidence type="ECO:0000313" key="9">
    <source>
        <dbReference type="Proteomes" id="UP001497516"/>
    </source>
</evidence>
<evidence type="ECO:0000256" key="3">
    <source>
        <dbReference type="ARBA" id="ARBA00022676"/>
    </source>
</evidence>
<keyword evidence="3 6" id="KW-0328">Glycosyltransferase</keyword>